<dbReference type="AlphaFoldDB" id="A0A8H6IWU6"/>
<gene>
    <name evidence="1" type="ORF">CMUS01_15404</name>
</gene>
<organism evidence="1 2">
    <name type="scientific">Colletotrichum musicola</name>
    <dbReference type="NCBI Taxonomy" id="2175873"/>
    <lineage>
        <taxon>Eukaryota</taxon>
        <taxon>Fungi</taxon>
        <taxon>Dikarya</taxon>
        <taxon>Ascomycota</taxon>
        <taxon>Pezizomycotina</taxon>
        <taxon>Sordariomycetes</taxon>
        <taxon>Hypocreomycetidae</taxon>
        <taxon>Glomerellales</taxon>
        <taxon>Glomerellaceae</taxon>
        <taxon>Colletotrichum</taxon>
        <taxon>Colletotrichum orchidearum species complex</taxon>
    </lineage>
</organism>
<evidence type="ECO:0000313" key="1">
    <source>
        <dbReference type="EMBL" id="KAF6802270.1"/>
    </source>
</evidence>
<reference evidence="1" key="1">
    <citation type="journal article" date="2020" name="Phytopathology">
        <title>Genome Sequence Resources of Colletotrichum truncatum, C. plurivorum, C. musicola, and C. sojae: Four Species Pathogenic to Soybean (Glycine max).</title>
        <authorList>
            <person name="Rogerio F."/>
            <person name="Boufleur T.R."/>
            <person name="Ciampi-Guillardi M."/>
            <person name="Sukno S.A."/>
            <person name="Thon M.R."/>
            <person name="Massola Junior N.S."/>
            <person name="Baroncelli R."/>
        </authorList>
    </citation>
    <scope>NUCLEOTIDE SEQUENCE</scope>
    <source>
        <strain evidence="1">LFN0074</strain>
    </source>
</reference>
<dbReference type="Proteomes" id="UP000639643">
    <property type="component" value="Unassembled WGS sequence"/>
</dbReference>
<proteinExistence type="predicted"/>
<dbReference type="EMBL" id="WIGM01001282">
    <property type="protein sequence ID" value="KAF6802270.1"/>
    <property type="molecule type" value="Genomic_DNA"/>
</dbReference>
<keyword evidence="2" id="KW-1185">Reference proteome</keyword>
<sequence>MPHPSYPNDRLWDLVSRLRNLTDLACDMPWSLESPQTALVEIAALHPQLTSLDLTVLGRLPPPSTSHPGSAHTGPHRPVVLKELKVTSIPLHNVASAGKPVYEPLSAALAEICRIFPELHAIVIDEDDYRLRIPGRPARQERA</sequence>
<accession>A0A8H6IWU6</accession>
<comment type="caution">
    <text evidence="1">The sequence shown here is derived from an EMBL/GenBank/DDBJ whole genome shotgun (WGS) entry which is preliminary data.</text>
</comment>
<evidence type="ECO:0000313" key="2">
    <source>
        <dbReference type="Proteomes" id="UP000639643"/>
    </source>
</evidence>
<protein>
    <submittedName>
        <fullName evidence="1">Uncharacterized protein</fullName>
    </submittedName>
</protein>
<name>A0A8H6IWU6_9PEZI</name>